<dbReference type="AlphaFoldDB" id="A0A6P7WZ88"/>
<keyword evidence="2 5" id="KW-0472">Membrane</keyword>
<keyword evidence="1" id="KW-0962">Peroxisome biogenesis</keyword>
<dbReference type="Proteomes" id="UP000515156">
    <property type="component" value="Chromosome 1"/>
</dbReference>
<dbReference type="KEGG" id="muo:115459874"/>
<dbReference type="PANTHER" id="PTHR12652">
    <property type="entry name" value="PEROXISOMAL BIOGENESIS FACTOR 11"/>
    <property type="match status" value="1"/>
</dbReference>
<dbReference type="GO" id="GO:0005778">
    <property type="term" value="C:peroxisomal membrane"/>
    <property type="evidence" value="ECO:0007669"/>
    <property type="project" value="UniProtKB-SubCell"/>
</dbReference>
<sequence length="245" mass="28407">MERFVRFTNQSQGRDRLFRATQYTCMLLRYLLENKTGKERVLRKLKNLESNMSSGRKLLRLGNMVHAVEAAKRTLQHPSPVPRFCLTISNVNRVLYFICDTVLWARSAGLVSGINKEKWIHWATRYYFYSLLMNLARDLYEILQRIEQNNTQGKKTREELYNCNDQEQELPSTVITFESSLSLLYYSLKNQPSLCLDIVKNLCDLFGPLDKLEIYKTNQGLIGLCGLLSSLVGILTVSIPRLQLK</sequence>
<dbReference type="PANTHER" id="PTHR12652:SF22">
    <property type="entry name" value="PEROXISOMAL MEMBRANE PROTEIN 11A"/>
    <property type="match status" value="1"/>
</dbReference>
<dbReference type="OrthoDB" id="411017at2759"/>
<gene>
    <name evidence="7" type="primary">PEX11A</name>
</gene>
<keyword evidence="5" id="KW-1133">Transmembrane helix</keyword>
<evidence type="ECO:0000256" key="1">
    <source>
        <dbReference type="ARBA" id="ARBA00022593"/>
    </source>
</evidence>
<keyword evidence="3" id="KW-0576">Peroxisome</keyword>
<dbReference type="GO" id="GO:0016559">
    <property type="term" value="P:peroxisome fission"/>
    <property type="evidence" value="ECO:0007669"/>
    <property type="project" value="InterPro"/>
</dbReference>
<evidence type="ECO:0000256" key="2">
    <source>
        <dbReference type="ARBA" id="ARBA00023136"/>
    </source>
</evidence>
<dbReference type="Pfam" id="PF05648">
    <property type="entry name" value="PEX11"/>
    <property type="match status" value="1"/>
</dbReference>
<protein>
    <submittedName>
        <fullName evidence="7">Peroxisomal membrane protein 11A isoform X1</fullName>
    </submittedName>
</protein>
<dbReference type="CTD" id="8800"/>
<dbReference type="GeneID" id="115459874"/>
<organism evidence="6 7">
    <name type="scientific">Microcaecilia unicolor</name>
    <dbReference type="NCBI Taxonomy" id="1415580"/>
    <lineage>
        <taxon>Eukaryota</taxon>
        <taxon>Metazoa</taxon>
        <taxon>Chordata</taxon>
        <taxon>Craniata</taxon>
        <taxon>Vertebrata</taxon>
        <taxon>Euteleostomi</taxon>
        <taxon>Amphibia</taxon>
        <taxon>Gymnophiona</taxon>
        <taxon>Siphonopidae</taxon>
        <taxon>Microcaecilia</taxon>
    </lineage>
</organism>
<evidence type="ECO:0000256" key="4">
    <source>
        <dbReference type="ARBA" id="ARBA00046271"/>
    </source>
</evidence>
<dbReference type="FunCoup" id="A0A6P7WZ88">
    <property type="interactions" value="184"/>
</dbReference>
<reference evidence="7" key="1">
    <citation type="submission" date="2025-08" db="UniProtKB">
        <authorList>
            <consortium name="RefSeq"/>
        </authorList>
    </citation>
    <scope>IDENTIFICATION</scope>
</reference>
<evidence type="ECO:0000313" key="7">
    <source>
        <dbReference type="RefSeq" id="XP_030045548.1"/>
    </source>
</evidence>
<accession>A0A6P7WZ88</accession>
<dbReference type="RefSeq" id="XP_030045548.1">
    <property type="nucleotide sequence ID" value="XM_030189688.1"/>
</dbReference>
<evidence type="ECO:0000313" key="6">
    <source>
        <dbReference type="Proteomes" id="UP000515156"/>
    </source>
</evidence>
<comment type="subcellular location">
    <subcellularLocation>
        <location evidence="4">Peroxisome membrane</location>
    </subcellularLocation>
</comment>
<proteinExistence type="predicted"/>
<evidence type="ECO:0000256" key="3">
    <source>
        <dbReference type="ARBA" id="ARBA00023140"/>
    </source>
</evidence>
<keyword evidence="5" id="KW-0812">Transmembrane</keyword>
<keyword evidence="6" id="KW-1185">Reference proteome</keyword>
<dbReference type="InterPro" id="IPR008733">
    <property type="entry name" value="PEX11"/>
</dbReference>
<dbReference type="InParanoid" id="A0A6P7WZ88"/>
<feature type="transmembrane region" description="Helical" evidence="5">
    <location>
        <begin position="221"/>
        <end position="239"/>
    </location>
</feature>
<name>A0A6P7WZ88_9AMPH</name>
<evidence type="ECO:0000256" key="5">
    <source>
        <dbReference type="SAM" id="Phobius"/>
    </source>
</evidence>